<feature type="region of interest" description="Disordered" evidence="1">
    <location>
        <begin position="2596"/>
        <end position="2650"/>
    </location>
</feature>
<keyword evidence="2" id="KW-0812">Transmembrane</keyword>
<feature type="compositionally biased region" description="Low complexity" evidence="1">
    <location>
        <begin position="3466"/>
        <end position="3521"/>
    </location>
</feature>
<dbReference type="Gene3D" id="3.30.420.10">
    <property type="entry name" value="Ribonuclease H-like superfamily/Ribonuclease H"/>
    <property type="match status" value="1"/>
</dbReference>
<feature type="compositionally biased region" description="Basic residues" evidence="1">
    <location>
        <begin position="1374"/>
        <end position="1385"/>
    </location>
</feature>
<feature type="compositionally biased region" description="Basic and acidic residues" evidence="1">
    <location>
        <begin position="1289"/>
        <end position="1306"/>
    </location>
</feature>
<dbReference type="InterPro" id="IPR012337">
    <property type="entry name" value="RNaseH-like_sf"/>
</dbReference>
<feature type="domain" description="Reverse transcriptase Ty1/copia-type" evidence="4">
    <location>
        <begin position="2863"/>
        <end position="3111"/>
    </location>
</feature>
<evidence type="ECO:0000256" key="1">
    <source>
        <dbReference type="SAM" id="MobiDB-lite"/>
    </source>
</evidence>
<keyword evidence="2" id="KW-0472">Membrane</keyword>
<evidence type="ECO:0000256" key="2">
    <source>
        <dbReference type="SAM" id="Phobius"/>
    </source>
</evidence>
<gene>
    <name evidence="5" type="primary">RE1</name>
    <name evidence="5" type="ORF">SNAT2548_LOCUS14029</name>
</gene>
<evidence type="ECO:0000313" key="6">
    <source>
        <dbReference type="Proteomes" id="UP000604046"/>
    </source>
</evidence>
<dbReference type="Pfam" id="PF02010">
    <property type="entry name" value="REJ"/>
    <property type="match status" value="1"/>
</dbReference>
<feature type="compositionally biased region" description="Low complexity" evidence="1">
    <location>
        <begin position="1394"/>
        <end position="1405"/>
    </location>
</feature>
<dbReference type="Proteomes" id="UP000604046">
    <property type="component" value="Unassembled WGS sequence"/>
</dbReference>
<protein>
    <submittedName>
        <fullName evidence="5">RE1 protein</fullName>
    </submittedName>
</protein>
<evidence type="ECO:0000259" key="3">
    <source>
        <dbReference type="Pfam" id="PF02010"/>
    </source>
</evidence>
<feature type="region of interest" description="Disordered" evidence="1">
    <location>
        <begin position="1288"/>
        <end position="1307"/>
    </location>
</feature>
<accession>A0A812MIH8</accession>
<proteinExistence type="predicted"/>
<dbReference type="InterPro" id="IPR002859">
    <property type="entry name" value="PKD/REJ-like"/>
</dbReference>
<dbReference type="Pfam" id="PF07727">
    <property type="entry name" value="RVT_2"/>
    <property type="match status" value="1"/>
</dbReference>
<feature type="compositionally biased region" description="Gly residues" evidence="1">
    <location>
        <begin position="2629"/>
        <end position="2638"/>
    </location>
</feature>
<dbReference type="EMBL" id="CAJNDS010001558">
    <property type="protein sequence ID" value="CAE7265565.1"/>
    <property type="molecule type" value="Genomic_DNA"/>
</dbReference>
<evidence type="ECO:0000259" key="4">
    <source>
        <dbReference type="Pfam" id="PF07727"/>
    </source>
</evidence>
<feature type="domain" description="PKD/REJ-like" evidence="3">
    <location>
        <begin position="307"/>
        <end position="568"/>
    </location>
</feature>
<feature type="region of interest" description="Disordered" evidence="1">
    <location>
        <begin position="3461"/>
        <end position="3541"/>
    </location>
</feature>
<sequence length="3840" mass="421617">MAMLDGVVFNNSRVVPGEQQARRASNIPSIQEEGNESEMLLEVVSTITNWHGEMDEATAVLTVLNVEEPLPQIMPAMFPELEIWPSEEVEMAVHVYPTETADFCLDSIRRSNREDTIVRQVGNESNETEVETVVEELPPEPVAPADPGVILIRWEYRRLDDGACFWVARSNASNETDNASNDSNSSANLSCPLMFWQLGPVIVAQPLDNMTFADQDRDPSTLRFPAFSFAPNSSHQFRAAAVRQDLPAGSNRSTVTYTLNVRPRSRPRVSVSGPPAASTSCAFVLRAEAWEEAGAMASAPSAGHGSGDFEYAWGCMVGVMAEMNESEVEEAERCMPRLAGLWMDSPELRVEAGELQEDSYTFVARVRWRGMGSMGSPEAEVQASWTLRVGRQLRPLVALKVPWRSDQALSTSSRHVEAVADVIGSRSCPIPFWRWQWVLISSNSSVLARLRTMNDTSLEEPFGNLTLSTADFRADLLMPGRRYAYALVAHDAGVRLHLENSALSELESAGAFVSWSHFFHADAPPAFGVVESMPRSGFAVSSVFTLNTFGWLDEQEDGLSYAFFRFPVENVEGMGPDAFADGMPDTDFEWKLPRTDWHNVSSPDYFQKQGGRLLRSWAKSKSVSDVAMAAGSYYLVVRARDPLGAEGLAAVLGPMVAEPRELSATAATNALKVAAASSDVHRILNAVLDTPSETGEAPMGEHGGDSVDELFAQALDGLTFGANVTDAAGGGNGTGVATSATLEDNGSGTVSGPTISSSQVDGNGDTLTTVAPGTTAGAVISTGLGDGPSTVPDTAVAQSVSSPGPSASGNVLPAPEGIIAATSTSTEVFQQSTGPSTVPGTAVAQSVSGPGPSAHIGFTNVPFPGGHFDSGTGEQHLTGQMTHWTPNNAAVQNNNPGLAFNTYEQIRALGQPLHRPEPAPTQTDWMGPMRQMLGDLLQPLTSRSHPSQELGEQETGTRTPVAATEGPEQYMIATPPGLGQPASVANVSLDERDRELAMGPAVWEVVPPPPPLPPEMRTRPRALISEEPAALMPSEETARSIQDLPKLEIFKGNTEDAGMILGDWLTVVKPMMAGISATAAEWWDQVTGTAYNYYDDWLAASPLKRLELRDKVMGLTALFEHSRWSRTEQRGAVLMLAALPADVKEEMVTIRAVQTIPMLFRLLTKYQPGGAGEKQALLRTLTTPAAVNTATDGIAGIRKWSRALTRAQELKLALPDPTLLVKALDQITAAVIAGQSLFRLSTFRLENKIDYAPTLSSAKSLAQMLLAELEMVTGSELGGRRPKVAAMETEVKGKGKGKDKGQREHGQCWNWMTPKGCRKGNACSFPRDKARMVGRCYNCSAEDHQKASCPYPTTSADTAAAKETNDKATEAKGRGKHKGKPKPIVKKVEPDEPASSTTSASSSTAQAAFLQEASELIKTMRLAALRGETDGWGLLDGGATACLRKAKSNREFQRAAPITVALATGSTQLRINDAGTLLTNDPSTSPIVAMHELIQLGTGVTWDQGGICIKVPKFGQLPVRLATGCPEVPEALALKLIEDIEQKKRDKMAFVKELRIQKEDGGGLEQEGTMMFEGPEAMKRWLQDQFLHLPEGVIDALTVPAYAKGNDCLPWSRRTRKAMMASKFIVLNLFAGKTRGFFQQYLDGKGMDGCYVIDVDLPENLLCDQMYGFLLELARSGHVKMVMGGPPDKTFEAPKQWRGNDPQDRLGRSELGPRDLRAVEKENVLILRQLVLYMVAEEARRLHNNSQAVGLVLEHKAPNNGENTEASRPEIWNWPEVQHCQAKYKLEKLEVDFGDLGHRTTKQQGLLVSHKLYFDEVSMVNCKDCGSGEEGMDPQEMTKGHEWPDGLKWAVLQLLLRLVPGGLSIHRLDTKFRQHVAQGHIPFRRDCLHCLAGGAKDGQHRRLPISEAYTISADLSGPYTVGLDEYGRVKYMCTMVYTIPVFANLEPEPMVEIPEGGDQAEQPRSSEAVNEAASLLDDDGLGGVDTTSLLGEETPDYEPDLDDERCGSGEWECNEEVLEEELPKENLTDFQKRLVQEQAEAWKQYLVKAREQADSVAPQDLKLDKLQMVELTFAESLRDKTPASVVGAIGRVYSKLKMWGMHAARFHTDKGGEFLNAPVCRWLQDRGIYQTCGQGGSYKQNGRAEAAVGICKRATRTLLHGETSAKRLWPGAWRWVAERRLRRALARLGMPVKPLVPFGTVVWIRKRHWHKAEQWDDRVHKGVVIAPAQHVSRGYVVKVGNDFFTTTTLFQNVQMADTGAISAMDEVEVDAVLNAILAAAFPTDTWTSSTLSVNNWLGPHRDIFNQRGTSNLLVCLSPSISIWTEVEPPFTGLGSEELVWKEVRPGLWKPGQIHRLRCGDSMRLDPRKWHASEDGEEKGPRVLAVAFSLAVHARPRVAKLRLRQREEGEADGPARQVEHTQIQYTVLDAATADRLFQERWTHEQANAHDLDQHPLQRFVDDWEGEWSPVLPPDGILPMTETVDQAASAAYEYRFRDPSIRLDRVNPPEEGMQIDPVIQRHLVDEDDPESRRRALTDDGPDLPMATIINYRYMYDDENQLEIHQFAMMVNHTVGYEEAPHWQPLDIVIRSEVLYELQEPQQAEENEEEPPEDDEDVDQGDDEDDDPPGDGPDGPGGGGRGRSRTPEIRYEDYRNVRPRYQLRLEHSDALKMLDAAESFLVPEEAGMLYQSKNSLGTGGAATGVVGHVVASEIPIGFEADEQSDLLDGMQMGLKRLGLREQQKLQQDLWDQSSLDEEPDTWTLKDQVTQVRAIHEQADQVEDDLRLLKSMSVETNVGSTGAPTDVFPEVFLQTKTIQQAQVLQELPAWTPAMSAEYNTIRHEKAAIEPITEQQIRVMEEDDSLIVKRIPAKMVFTRKAVSGQRKARACACGNFLQAEESSKTKQELREEVYAAGIDITVLRTMLAVGARRGWKAGTTDIKGAFLNAPLLQRTKTKTERIILDPPKILSRAGIIPPYEKWLVTRALYGLDISPKSWAVFRNQQLNGRRFQSGGAWYTWQACRTDQNLWRILSEDGRLCGLVSIYVDDILGVMEDGVLQSCFSDLSQLWACSTPEYVAQGSVRFCGFDISEGSDDRRGFLLRQEAYIDEILERFESEHQGSLRTSKVPALRYDLPHDKKEMDPLQVKLAQKLIGELNWIGTRARPDIIFAISKAAQCITRDAVLAVEAATQIFKFLKATKEEGLRYVANPDSFGKHQELRVPRKEALVEVFTDASHAPDAGRSQECVHVFAAGQLIGWSPNKQTMTSLSTAESELCAVLEGVAYGEGTKCVLEEILQVPVQAVIYCDNAATVALVTGSSNLWRTRGLKIKAAALQERLQCDIWQMYHLDGVYMTADLGTKPLTASRVDELRKLINMGGPTSCRPQASRLQATNMLKILVCLAMLSTVDGATMEQAMTLDDMATVVMLNFGQTALWMGLTAMVLSILFLWETAWFLAGYQRIKARSKEDQSSLPSSSAPTSTGMGTTTATGTASNASTEMTSSTPPGMMPTPSTGISSAPTASSSAPMPPRKAPPVRPPRSVEPAGSEDYWMTRGGWHVRVHRQPRIQLFDPCDAARPFGLEELTGDRVTYVTFQNDGETQVIRDIFRYKVDAKRRLDRTWKGVAASVVEPTPEALEKRPGGKQKDELCGVVRGARRTGMGLLVNKSQLTQAAAVLDSCINLALSSSEAGVGENLAVAMLQSISSVNLGGRIGQPDSPHSESVNFTSMLEALTSKLADASLARQQGESRTLAASTAGSGTALELSRTTTSVFRGGLTYGRLRVPQKVELLARRLQSTDDPCNALDMKLTVWERSNPYSWADPSKGVNRMIFPNSTVAVLQLLAAG</sequence>
<feature type="compositionally biased region" description="Acidic residues" evidence="1">
    <location>
        <begin position="2600"/>
        <end position="2626"/>
    </location>
</feature>
<keyword evidence="6" id="KW-1185">Reference proteome</keyword>
<dbReference type="GO" id="GO:0003676">
    <property type="term" value="F:nucleic acid binding"/>
    <property type="evidence" value="ECO:0007669"/>
    <property type="project" value="InterPro"/>
</dbReference>
<dbReference type="SUPFAM" id="SSF53098">
    <property type="entry name" value="Ribonuclease H-like"/>
    <property type="match status" value="1"/>
</dbReference>
<feature type="region of interest" description="Disordered" evidence="1">
    <location>
        <begin position="1344"/>
        <end position="1405"/>
    </location>
</feature>
<dbReference type="CDD" id="cd09272">
    <property type="entry name" value="RNase_HI_RT_Ty1"/>
    <property type="match status" value="1"/>
</dbReference>
<organism evidence="5 6">
    <name type="scientific">Symbiodinium natans</name>
    <dbReference type="NCBI Taxonomy" id="878477"/>
    <lineage>
        <taxon>Eukaryota</taxon>
        <taxon>Sar</taxon>
        <taxon>Alveolata</taxon>
        <taxon>Dinophyceae</taxon>
        <taxon>Suessiales</taxon>
        <taxon>Symbiodiniaceae</taxon>
        <taxon>Symbiodinium</taxon>
    </lineage>
</organism>
<dbReference type="OrthoDB" id="469749at2759"/>
<evidence type="ECO:0000313" key="5">
    <source>
        <dbReference type="EMBL" id="CAE7265565.1"/>
    </source>
</evidence>
<dbReference type="InterPro" id="IPR036397">
    <property type="entry name" value="RNaseH_sf"/>
</dbReference>
<comment type="caution">
    <text evidence="5">The sequence shown here is derived from an EMBL/GenBank/DDBJ whole genome shotgun (WGS) entry which is preliminary data.</text>
</comment>
<name>A0A812MIH8_9DINO</name>
<feature type="compositionally biased region" description="Polar residues" evidence="1">
    <location>
        <begin position="743"/>
        <end position="761"/>
    </location>
</feature>
<reference evidence="5" key="1">
    <citation type="submission" date="2021-02" db="EMBL/GenBank/DDBJ databases">
        <authorList>
            <person name="Dougan E. K."/>
            <person name="Rhodes N."/>
            <person name="Thang M."/>
            <person name="Chan C."/>
        </authorList>
    </citation>
    <scope>NUCLEOTIDE SEQUENCE</scope>
</reference>
<feature type="compositionally biased region" description="Basic and acidic residues" evidence="1">
    <location>
        <begin position="1701"/>
        <end position="1712"/>
    </location>
</feature>
<keyword evidence="2" id="KW-1133">Transmembrane helix</keyword>
<feature type="region of interest" description="Disordered" evidence="1">
    <location>
        <begin position="1690"/>
        <end position="1712"/>
    </location>
</feature>
<feature type="transmembrane region" description="Helical" evidence="2">
    <location>
        <begin position="3429"/>
        <end position="3452"/>
    </location>
</feature>
<feature type="compositionally biased region" description="Pro residues" evidence="1">
    <location>
        <begin position="3522"/>
        <end position="3533"/>
    </location>
</feature>
<feature type="region of interest" description="Disordered" evidence="1">
    <location>
        <begin position="743"/>
        <end position="764"/>
    </location>
</feature>
<feature type="compositionally biased region" description="Basic and acidic residues" evidence="1">
    <location>
        <begin position="1363"/>
        <end position="1373"/>
    </location>
</feature>
<dbReference type="InterPro" id="IPR013103">
    <property type="entry name" value="RVT_2"/>
</dbReference>